<sequence length="192" mass="22155">MNQEADNKAKKRWLTVAVVSGLIVLVLGIGMLLPAEQTVKRSLAMQAPELVIYQTLTQPKRYSRWLPWLQRDPTFNTRQEGAEQGEGAVFVWEGGQGRQSEGRLEIDRTERGAFIIHRLQLGTHVEARGRFEIEPERGRYRVTWRVTRDVGLNPLRRYQAIMFEDRLGSDLLSGLTYLKVYVETQRSPFPDE</sequence>
<accession>A0AAP6MN49</accession>
<protein>
    <recommendedName>
        <fullName evidence="4">Polyketide cyclase/dehydrase</fullName>
    </recommendedName>
</protein>
<name>A0AAP6MN49_9GAMM</name>
<feature type="transmembrane region" description="Helical" evidence="1">
    <location>
        <begin position="12"/>
        <end position="33"/>
    </location>
</feature>
<keyword evidence="1" id="KW-0472">Membrane</keyword>
<keyword evidence="1" id="KW-0812">Transmembrane</keyword>
<dbReference type="Gene3D" id="3.30.530.20">
    <property type="match status" value="1"/>
</dbReference>
<evidence type="ECO:0000313" key="2">
    <source>
        <dbReference type="EMBL" id="MEA5446096.1"/>
    </source>
</evidence>
<dbReference type="AlphaFoldDB" id="A0AAP6MN49"/>
<evidence type="ECO:0000256" key="1">
    <source>
        <dbReference type="SAM" id="Phobius"/>
    </source>
</evidence>
<evidence type="ECO:0000313" key="3">
    <source>
        <dbReference type="Proteomes" id="UP001302316"/>
    </source>
</evidence>
<keyword evidence="1" id="KW-1133">Transmembrane helix</keyword>
<keyword evidence="3" id="KW-1185">Reference proteome</keyword>
<evidence type="ECO:0008006" key="4">
    <source>
        <dbReference type="Google" id="ProtNLM"/>
    </source>
</evidence>
<gene>
    <name evidence="2" type="ORF">VCB98_09715</name>
</gene>
<dbReference type="InterPro" id="IPR023393">
    <property type="entry name" value="START-like_dom_sf"/>
</dbReference>
<comment type="caution">
    <text evidence="2">The sequence shown here is derived from an EMBL/GenBank/DDBJ whole genome shotgun (WGS) entry which is preliminary data.</text>
</comment>
<dbReference type="Proteomes" id="UP001302316">
    <property type="component" value="Unassembled WGS sequence"/>
</dbReference>
<dbReference type="SUPFAM" id="SSF55961">
    <property type="entry name" value="Bet v1-like"/>
    <property type="match status" value="1"/>
</dbReference>
<proteinExistence type="predicted"/>
<dbReference type="RefSeq" id="WP_346052086.1">
    <property type="nucleotide sequence ID" value="NZ_JAYGII010000020.1"/>
</dbReference>
<reference evidence="2 3" key="1">
    <citation type="submission" date="2023-12" db="EMBL/GenBank/DDBJ databases">
        <title>Whole-genome sequencing of halo(alkali)philic microorganisms from hypersaline lakes.</title>
        <authorList>
            <person name="Sorokin D.Y."/>
            <person name="Merkel A.Y."/>
            <person name="Messina E."/>
            <person name="Yakimov M."/>
        </authorList>
    </citation>
    <scope>NUCLEOTIDE SEQUENCE [LARGE SCALE GENOMIC DNA]</scope>
    <source>
        <strain evidence="2 3">AB-CW1</strain>
    </source>
</reference>
<dbReference type="EMBL" id="JAYGII010000020">
    <property type="protein sequence ID" value="MEA5446096.1"/>
    <property type="molecule type" value="Genomic_DNA"/>
</dbReference>
<organism evidence="2 3">
    <name type="scientific">Natronospira elongata</name>
    <dbReference type="NCBI Taxonomy" id="3110268"/>
    <lineage>
        <taxon>Bacteria</taxon>
        <taxon>Pseudomonadati</taxon>
        <taxon>Pseudomonadota</taxon>
        <taxon>Gammaproteobacteria</taxon>
        <taxon>Natronospirales</taxon>
        <taxon>Natronospiraceae</taxon>
        <taxon>Natronospira</taxon>
    </lineage>
</organism>